<dbReference type="EMBL" id="WHJE01000225">
    <property type="protein sequence ID" value="KAE8762208.1"/>
    <property type="molecule type" value="Genomic_DNA"/>
</dbReference>
<comment type="caution">
    <text evidence="5">The sequence shown here is derived from an EMBL/GenBank/DDBJ whole genome shotgun (WGS) entry which is preliminary data.</text>
</comment>
<keyword evidence="3" id="KW-0406">Ion transport</keyword>
<feature type="coiled-coil region" evidence="4">
    <location>
        <begin position="148"/>
        <end position="190"/>
    </location>
</feature>
<dbReference type="Pfam" id="PF01813">
    <property type="entry name" value="ATP-synt_D"/>
    <property type="match status" value="1"/>
</dbReference>
<dbReference type="Gene3D" id="1.10.287.3240">
    <property type="match status" value="1"/>
</dbReference>
<evidence type="ECO:0000256" key="1">
    <source>
        <dbReference type="ARBA" id="ARBA00005850"/>
    </source>
</evidence>
<dbReference type="AlphaFoldDB" id="A0A7J5UIK5"/>
<keyword evidence="4" id="KW-0175">Coiled coil</keyword>
<evidence type="ECO:0000256" key="2">
    <source>
        <dbReference type="ARBA" id="ARBA00022448"/>
    </source>
</evidence>
<evidence type="ECO:0000256" key="3">
    <source>
        <dbReference type="ARBA" id="ARBA00023065"/>
    </source>
</evidence>
<dbReference type="GO" id="GO:0046961">
    <property type="term" value="F:proton-transporting ATPase activity, rotational mechanism"/>
    <property type="evidence" value="ECO:0007669"/>
    <property type="project" value="InterPro"/>
</dbReference>
<reference evidence="5 6" key="1">
    <citation type="submission" date="2019-10" db="EMBL/GenBank/DDBJ databases">
        <title>Georgenia wutianyii sp. nov. and Georgenia yuyongxinii sp. nov. isolated from plateau pika (Ochotona curzoniae) in the Qinghai-Tibet plateau of China.</title>
        <authorList>
            <person name="Tian Z."/>
        </authorList>
    </citation>
    <scope>NUCLEOTIDE SEQUENCE [LARGE SCALE GENOMIC DNA]</scope>
    <source>
        <strain evidence="5 6">DSM 21501</strain>
    </source>
</reference>
<sequence length="215" mass="23204">MATVHAPPGRAGRLWLQHRLGTARRGADLLDQKLRILRVERERLALHRERTAAAWAAALGEAEAWMLRAALLGGERAVRLATATAPATVHIGWEEPMGVRYPAEAACTVPEPPADGPPAGTAALVTARERYRRALEAAVEHAAAEAAVRVLEAEEAATRRRVRAIEDRWIPSLEAALAELELRLEEDERADGLRLRWAAARAGGLTGPAIGGTEP</sequence>
<dbReference type="RefSeq" id="WP_152204194.1">
    <property type="nucleotide sequence ID" value="NZ_VUKF01000045.1"/>
</dbReference>
<dbReference type="OrthoDB" id="3481653at2"/>
<comment type="similarity">
    <text evidence="1">Belongs to the V-ATPase D subunit family.</text>
</comment>
<organism evidence="5 6">
    <name type="scientific">Georgenia thermotolerans</name>
    <dbReference type="NCBI Taxonomy" id="527326"/>
    <lineage>
        <taxon>Bacteria</taxon>
        <taxon>Bacillati</taxon>
        <taxon>Actinomycetota</taxon>
        <taxon>Actinomycetes</taxon>
        <taxon>Micrococcales</taxon>
        <taxon>Bogoriellaceae</taxon>
        <taxon>Georgenia</taxon>
    </lineage>
</organism>
<accession>A0A7J5UIK5</accession>
<gene>
    <name evidence="5" type="ORF">GB883_20560</name>
</gene>
<proteinExistence type="inferred from homology"/>
<keyword evidence="6" id="KW-1185">Reference proteome</keyword>
<protein>
    <submittedName>
        <fullName evidence="5">V-type ATPase, D subunit</fullName>
    </submittedName>
</protein>
<evidence type="ECO:0000256" key="4">
    <source>
        <dbReference type="SAM" id="Coils"/>
    </source>
</evidence>
<evidence type="ECO:0000313" key="6">
    <source>
        <dbReference type="Proteomes" id="UP000451860"/>
    </source>
</evidence>
<keyword evidence="2" id="KW-0813">Transport</keyword>
<dbReference type="InterPro" id="IPR002699">
    <property type="entry name" value="V_ATPase_D"/>
</dbReference>
<evidence type="ECO:0000313" key="5">
    <source>
        <dbReference type="EMBL" id="KAE8762208.1"/>
    </source>
</evidence>
<dbReference type="PANTHER" id="PTHR11671">
    <property type="entry name" value="V-TYPE ATP SYNTHASE SUBUNIT D"/>
    <property type="match status" value="1"/>
</dbReference>
<dbReference type="Proteomes" id="UP000451860">
    <property type="component" value="Unassembled WGS sequence"/>
</dbReference>
<name>A0A7J5UIK5_9MICO</name>